<reference evidence="1 2" key="2">
    <citation type="submission" date="2018-04" db="EMBL/GenBank/DDBJ databases">
        <title>OglaRS2 (Oryza glaberrima Reference Sequence Version 2).</title>
        <authorList>
            <person name="Zhang J."/>
            <person name="Kudrna D."/>
            <person name="Lee S."/>
            <person name="Talag J."/>
            <person name="Rajasekar S."/>
            <person name="Wing R.A."/>
        </authorList>
    </citation>
    <scope>NUCLEOTIDE SEQUENCE [LARGE SCALE GENOMIC DNA]</scope>
    <source>
        <strain evidence="1 2">cv. IRGC 96717</strain>
    </source>
</reference>
<proteinExistence type="predicted"/>
<dbReference type="Gramene" id="ORGLA08G0119100.1">
    <property type="protein sequence ID" value="ORGLA08G0119100.1"/>
    <property type="gene ID" value="ORGLA08G0119100"/>
</dbReference>
<evidence type="ECO:0000313" key="1">
    <source>
        <dbReference type="EnsemblPlants" id="ORGLA08G0119100.1"/>
    </source>
</evidence>
<evidence type="ECO:0000313" key="2">
    <source>
        <dbReference type="Proteomes" id="UP000007306"/>
    </source>
</evidence>
<dbReference type="InterPro" id="IPR036397">
    <property type="entry name" value="RNaseH_sf"/>
</dbReference>
<dbReference type="GO" id="GO:0003676">
    <property type="term" value="F:nucleic acid binding"/>
    <property type="evidence" value="ECO:0007669"/>
    <property type="project" value="InterPro"/>
</dbReference>
<evidence type="ECO:0008006" key="3">
    <source>
        <dbReference type="Google" id="ProtNLM"/>
    </source>
</evidence>
<dbReference type="eggNOG" id="KOG0017">
    <property type="taxonomic scope" value="Eukaryota"/>
</dbReference>
<sequence>IFRYLKGTADACLKFDRTDKGLVGYVDSDFAADLDKRRSLTGYVFTIGSCAVSWKATLQPVVAQSTTEAEYMAIAEACKELVWLKGLFAELCGVDSCINLFCDSQSAICLTKDQMFHERTKHIDIKYHYVRDVVAQGKLKVCKISTHDNPADMMTKFVPVAKFELCSSLVGIVV</sequence>
<dbReference type="CDD" id="cd09272">
    <property type="entry name" value="RNase_HI_RT_Ty1"/>
    <property type="match status" value="1"/>
</dbReference>
<organism evidence="1 2">
    <name type="scientific">Oryza glaberrima</name>
    <name type="common">African rice</name>
    <dbReference type="NCBI Taxonomy" id="4538"/>
    <lineage>
        <taxon>Eukaryota</taxon>
        <taxon>Viridiplantae</taxon>
        <taxon>Streptophyta</taxon>
        <taxon>Embryophyta</taxon>
        <taxon>Tracheophyta</taxon>
        <taxon>Spermatophyta</taxon>
        <taxon>Magnoliopsida</taxon>
        <taxon>Liliopsida</taxon>
        <taxon>Poales</taxon>
        <taxon>Poaceae</taxon>
        <taxon>BOP clade</taxon>
        <taxon>Oryzoideae</taxon>
        <taxon>Oryzeae</taxon>
        <taxon>Oryzinae</taxon>
        <taxon>Oryza</taxon>
    </lineage>
</organism>
<protein>
    <recommendedName>
        <fullName evidence="3">Retrovirus-related Pol polyprotein from transposon TNT 1-94</fullName>
    </recommendedName>
</protein>
<dbReference type="PANTHER" id="PTHR11439">
    <property type="entry name" value="GAG-POL-RELATED RETROTRANSPOSON"/>
    <property type="match status" value="1"/>
</dbReference>
<keyword evidence="2" id="KW-1185">Reference proteome</keyword>
<dbReference type="EnsemblPlants" id="ORGLA08G0119100.1">
    <property type="protein sequence ID" value="ORGLA08G0119100.1"/>
    <property type="gene ID" value="ORGLA08G0119100"/>
</dbReference>
<dbReference type="PANTHER" id="PTHR11439:SF467">
    <property type="entry name" value="INTEGRASE CATALYTIC DOMAIN-CONTAINING PROTEIN"/>
    <property type="match status" value="1"/>
</dbReference>
<name>I1QIE0_ORYGL</name>
<dbReference type="Proteomes" id="UP000007306">
    <property type="component" value="Chromosome 8"/>
</dbReference>
<dbReference type="OMA" id="KNAVHHE"/>
<dbReference type="HOGENOM" id="CLU_001650_6_2_1"/>
<dbReference type="AlphaFoldDB" id="I1QIE0"/>
<dbReference type="STRING" id="4538.I1QIE0"/>
<accession>I1QIE0</accession>
<reference evidence="1" key="1">
    <citation type="submission" date="2015-06" db="UniProtKB">
        <authorList>
            <consortium name="EnsemblPlants"/>
        </authorList>
    </citation>
    <scope>IDENTIFICATION</scope>
</reference>
<dbReference type="Gene3D" id="3.30.420.10">
    <property type="entry name" value="Ribonuclease H-like superfamily/Ribonuclease H"/>
    <property type="match status" value="1"/>
</dbReference>